<keyword evidence="3" id="KW-1185">Reference proteome</keyword>
<feature type="non-terminal residue" evidence="2">
    <location>
        <position position="1"/>
    </location>
</feature>
<reference evidence="2" key="1">
    <citation type="submission" date="2019-04" db="EMBL/GenBank/DDBJ databases">
        <authorList>
            <person name="Alioto T."/>
            <person name="Alioto T."/>
        </authorList>
    </citation>
    <scope>NUCLEOTIDE SEQUENCE [LARGE SCALE GENOMIC DNA]</scope>
</reference>
<dbReference type="Proteomes" id="UP000335636">
    <property type="component" value="Unassembled WGS sequence"/>
</dbReference>
<evidence type="ECO:0000256" key="1">
    <source>
        <dbReference type="SAM" id="MobiDB-lite"/>
    </source>
</evidence>
<sequence>QQIPPEHPRGPNTVQDAPHHDPQDRGSLSSQSLVSQDLEQGPGFRANLPGGKKVVFIYKPEERLNRHSPLKQTRAK</sequence>
<accession>A0A5E4A8J7</accession>
<feature type="region of interest" description="Disordered" evidence="1">
    <location>
        <begin position="1"/>
        <end position="52"/>
    </location>
</feature>
<dbReference type="EMBL" id="CABDUW010000028">
    <property type="protein sequence ID" value="VTJ53379.1"/>
    <property type="molecule type" value="Genomic_DNA"/>
</dbReference>
<organism evidence="2 3">
    <name type="scientific">Marmota monax</name>
    <name type="common">Woodchuck</name>
    <dbReference type="NCBI Taxonomy" id="9995"/>
    <lineage>
        <taxon>Eukaryota</taxon>
        <taxon>Metazoa</taxon>
        <taxon>Chordata</taxon>
        <taxon>Craniata</taxon>
        <taxon>Vertebrata</taxon>
        <taxon>Euteleostomi</taxon>
        <taxon>Mammalia</taxon>
        <taxon>Eutheria</taxon>
        <taxon>Euarchontoglires</taxon>
        <taxon>Glires</taxon>
        <taxon>Rodentia</taxon>
        <taxon>Sciuromorpha</taxon>
        <taxon>Sciuridae</taxon>
        <taxon>Xerinae</taxon>
        <taxon>Marmotini</taxon>
        <taxon>Marmota</taxon>
    </lineage>
</organism>
<evidence type="ECO:0000313" key="2">
    <source>
        <dbReference type="EMBL" id="VTJ53379.1"/>
    </source>
</evidence>
<dbReference type="AlphaFoldDB" id="A0A5E4A8J7"/>
<name>A0A5E4A8J7_MARMO</name>
<proteinExistence type="predicted"/>
<feature type="compositionally biased region" description="Low complexity" evidence="1">
    <location>
        <begin position="27"/>
        <end position="40"/>
    </location>
</feature>
<gene>
    <name evidence="2" type="ORF">MONAX_5E029125</name>
</gene>
<evidence type="ECO:0000313" key="3">
    <source>
        <dbReference type="Proteomes" id="UP000335636"/>
    </source>
</evidence>
<comment type="caution">
    <text evidence="2">The sequence shown here is derived from an EMBL/GenBank/DDBJ whole genome shotgun (WGS) entry which is preliminary data.</text>
</comment>
<protein>
    <submittedName>
        <fullName evidence="2">Uncharacterized protein</fullName>
    </submittedName>
</protein>